<keyword evidence="4" id="KW-1185">Reference proteome</keyword>
<dbReference type="RefSeq" id="WP_012167164.1">
    <property type="nucleotide sequence ID" value="NC_009927.1"/>
</dbReference>
<evidence type="ECO:0000313" key="3">
    <source>
        <dbReference type="EMBL" id="ABW32016.1"/>
    </source>
</evidence>
<dbReference type="InterPro" id="IPR027417">
    <property type="entry name" value="P-loop_NTPase"/>
</dbReference>
<protein>
    <recommendedName>
        <fullName evidence="2">vWA-MoxR associated protein N-terminal HTH domain-containing protein</fullName>
    </recommendedName>
</protein>
<accession>A8ZLI9</accession>
<dbReference type="KEGG" id="amr:AM1_B0297"/>
<dbReference type="AlphaFoldDB" id="A8ZLI9"/>
<feature type="region of interest" description="Disordered" evidence="1">
    <location>
        <begin position="96"/>
        <end position="115"/>
    </location>
</feature>
<organism evidence="3 4">
    <name type="scientific">Acaryochloris marina (strain MBIC 11017)</name>
    <dbReference type="NCBI Taxonomy" id="329726"/>
    <lineage>
        <taxon>Bacteria</taxon>
        <taxon>Bacillati</taxon>
        <taxon>Cyanobacteriota</taxon>
        <taxon>Cyanophyceae</taxon>
        <taxon>Acaryochloridales</taxon>
        <taxon>Acaryochloridaceae</taxon>
        <taxon>Acaryochloris</taxon>
    </lineage>
</organism>
<keyword evidence="3" id="KW-0614">Plasmid</keyword>
<feature type="domain" description="vWA-MoxR associated protein N-terminal HTH" evidence="2">
    <location>
        <begin position="1"/>
        <end position="88"/>
    </location>
</feature>
<geneLocation type="plasmid" evidence="3 4">
    <name>pREB2</name>
</geneLocation>
<dbReference type="OrthoDB" id="572669at2"/>
<reference evidence="3 4" key="1">
    <citation type="journal article" date="2008" name="Proc. Natl. Acad. Sci. U.S.A.">
        <title>Niche adaptation and genome expansion in the chlorophyll d-producing cyanobacterium Acaryochloris marina.</title>
        <authorList>
            <person name="Swingley W.D."/>
            <person name="Chen M."/>
            <person name="Cheung P.C."/>
            <person name="Conrad A.L."/>
            <person name="Dejesa L.C."/>
            <person name="Hao J."/>
            <person name="Honchak B.M."/>
            <person name="Karbach L.E."/>
            <person name="Kurdoglu A."/>
            <person name="Lahiri S."/>
            <person name="Mastrian S.D."/>
            <person name="Miyashita H."/>
            <person name="Page L."/>
            <person name="Ramakrishna P."/>
            <person name="Satoh S."/>
            <person name="Sattley W.M."/>
            <person name="Shimada Y."/>
            <person name="Taylor H.L."/>
            <person name="Tomo T."/>
            <person name="Tsuchiya T."/>
            <person name="Wang Z.T."/>
            <person name="Raymond J."/>
            <person name="Mimuro M."/>
            <person name="Blankenship R.E."/>
            <person name="Touchman J.W."/>
        </authorList>
    </citation>
    <scope>NUCLEOTIDE SEQUENCE [LARGE SCALE GENOMIC DNA]</scope>
    <source>
        <strain evidence="4">MBIC 11017</strain>
        <plasmid evidence="4">Plasmid pREB2</plasmid>
    </source>
</reference>
<evidence type="ECO:0000259" key="2">
    <source>
        <dbReference type="Pfam" id="PF26355"/>
    </source>
</evidence>
<dbReference type="HOGENOM" id="CLU_602207_0_0_3"/>
<gene>
    <name evidence="3" type="ordered locus">AM1_B0297</name>
</gene>
<dbReference type="EMBL" id="CP000839">
    <property type="protein sequence ID" value="ABW32016.1"/>
    <property type="molecule type" value="Genomic_DNA"/>
</dbReference>
<evidence type="ECO:0000256" key="1">
    <source>
        <dbReference type="SAM" id="MobiDB-lite"/>
    </source>
</evidence>
<name>A8ZLI9_ACAM1</name>
<dbReference type="InterPro" id="IPR058651">
    <property type="entry name" value="HTH_VMAP-M9"/>
</dbReference>
<dbReference type="Gene3D" id="3.40.50.300">
    <property type="entry name" value="P-loop containing nucleotide triphosphate hydrolases"/>
    <property type="match status" value="1"/>
</dbReference>
<proteinExistence type="predicted"/>
<sequence>MEFEKAKSYINELSLIKWGKKLGLPGEIAIQAAWEGITIAQAIKDHPLGASTSEGYVSCRVGPDLWKLLSQELGIEVKKKNLRLVFEELDQQGMFATTTSDPTPEQEGTKKTSQQIDNTTSITTALGHHPPKVPHFYGRDEDFLQLSTTLAQNRFVALIGAAGIGKSALASIYVQRMNSKPQPDFKKIIWMSLHHGQTVSGLMEFHFKECEFTALIQELSCLFVIDCGPVEFEEDKNFQAIAQQFCVGRHQSTLLILSRNTVRSVQQLARIQRPAATIKLSGLPDKDALRILKEQGIQGESDCKKLIKSYRGNPQLLLLAAERINRFCGGKLVESFMLHKTSFASDYVRRVIQEYRMQELTPTEQRILDILIQSDNDAPRWITFSELMMELSSGGGNASMSELIEVLEKWEGMSLIESDNDQNTGEATFMLPPTTRKVLMRNTLNSLVSFSQPA</sequence>
<evidence type="ECO:0000313" key="4">
    <source>
        <dbReference type="Proteomes" id="UP000000268"/>
    </source>
</evidence>
<dbReference type="Proteomes" id="UP000000268">
    <property type="component" value="Plasmid pREB2"/>
</dbReference>
<dbReference type="Pfam" id="PF26355">
    <property type="entry name" value="HTH_VMAP-M9"/>
    <property type="match status" value="1"/>
</dbReference>
<dbReference type="SUPFAM" id="SSF52540">
    <property type="entry name" value="P-loop containing nucleoside triphosphate hydrolases"/>
    <property type="match status" value="1"/>
</dbReference>